<dbReference type="InterPro" id="IPR011006">
    <property type="entry name" value="CheY-like_superfamily"/>
</dbReference>
<keyword evidence="3" id="KW-0805">Transcription regulation</keyword>
<gene>
    <name evidence="6" type="ORF">HMPREF0591_1808</name>
</gene>
<dbReference type="GO" id="GO:0016301">
    <property type="term" value="F:kinase activity"/>
    <property type="evidence" value="ECO:0007669"/>
    <property type="project" value="UniProtKB-KW"/>
</dbReference>
<keyword evidence="4" id="KW-0804">Transcription</keyword>
<protein>
    <submittedName>
        <fullName evidence="6">ANTAR domain protein</fullName>
    </submittedName>
</protein>
<accession>D5P6L4</accession>
<dbReference type="InterPro" id="IPR005561">
    <property type="entry name" value="ANTAR"/>
</dbReference>
<evidence type="ECO:0000256" key="2">
    <source>
        <dbReference type="ARBA" id="ARBA00022777"/>
    </source>
</evidence>
<reference evidence="6 7" key="1">
    <citation type="submission" date="2010-04" db="EMBL/GenBank/DDBJ databases">
        <authorList>
            <person name="Muzny D."/>
            <person name="Qin X."/>
            <person name="Deng J."/>
            <person name="Jiang H."/>
            <person name="Liu Y."/>
            <person name="Qu J."/>
            <person name="Song X.-Z."/>
            <person name="Zhang L."/>
            <person name="Thornton R."/>
            <person name="Coyle M."/>
            <person name="Francisco L."/>
            <person name="Jackson L."/>
            <person name="Javaid M."/>
            <person name="Korchina V."/>
            <person name="Kovar C."/>
            <person name="Mata R."/>
            <person name="Mathew T."/>
            <person name="Ngo R."/>
            <person name="Nguyen L."/>
            <person name="Nguyen N."/>
            <person name="Okwuonu G."/>
            <person name="Ongeri F."/>
            <person name="Pham C."/>
            <person name="Simmons D."/>
            <person name="Wilczek-Boney K."/>
            <person name="Hale W."/>
            <person name="Jakkamsetti A."/>
            <person name="Pham P."/>
            <person name="Ruth R."/>
            <person name="San Lucas F."/>
            <person name="Warren J."/>
            <person name="Zhang J."/>
            <person name="Zhao Z."/>
            <person name="Zhou C."/>
            <person name="Zhu D."/>
            <person name="Lee S."/>
            <person name="Bess C."/>
            <person name="Blankenburg K."/>
            <person name="Forbes L."/>
            <person name="Fu Q."/>
            <person name="Gubbala S."/>
            <person name="Hirani K."/>
            <person name="Jayaseelan J.C."/>
            <person name="Lara F."/>
            <person name="Munidasa M."/>
            <person name="Palculict T."/>
            <person name="Patil S."/>
            <person name="Pu L.-L."/>
            <person name="Saada N."/>
            <person name="Tang L."/>
            <person name="Weissenberger G."/>
            <person name="Zhu Y."/>
            <person name="Hemphill L."/>
            <person name="Shang Y."/>
            <person name="Youmans B."/>
            <person name="Ayvaz T."/>
            <person name="Ross M."/>
            <person name="Santibanez J."/>
            <person name="Aqrawi P."/>
            <person name="Gross S."/>
            <person name="Joshi V."/>
            <person name="Fowler G."/>
            <person name="Nazareth L."/>
            <person name="Reid J."/>
            <person name="Worley K."/>
            <person name="Petrosino J."/>
            <person name="Highlander S."/>
            <person name="Gibbs R."/>
        </authorList>
    </citation>
    <scope>NUCLEOTIDE SEQUENCE [LARGE SCALE GENOMIC DNA]</scope>
    <source>
        <strain evidence="6 7">ATCC BAA-614</strain>
    </source>
</reference>
<dbReference type="GO" id="GO:0003723">
    <property type="term" value="F:RNA binding"/>
    <property type="evidence" value="ECO:0007669"/>
    <property type="project" value="InterPro"/>
</dbReference>
<name>D5P6L4_9MYCO</name>
<dbReference type="eggNOG" id="COG3707">
    <property type="taxonomic scope" value="Bacteria"/>
</dbReference>
<dbReference type="HOGENOM" id="CLU_074354_2_1_11"/>
<evidence type="ECO:0000256" key="1">
    <source>
        <dbReference type="ARBA" id="ARBA00022679"/>
    </source>
</evidence>
<keyword evidence="2" id="KW-0418">Kinase</keyword>
<keyword evidence="1" id="KW-0808">Transferase</keyword>
<evidence type="ECO:0000259" key="5">
    <source>
        <dbReference type="PROSITE" id="PS50921"/>
    </source>
</evidence>
<dbReference type="AlphaFoldDB" id="D5P6L4"/>
<evidence type="ECO:0000313" key="7">
    <source>
        <dbReference type="Proteomes" id="UP000003653"/>
    </source>
</evidence>
<dbReference type="InterPro" id="IPR012074">
    <property type="entry name" value="GAF_ANTAR"/>
</dbReference>
<dbReference type="InterPro" id="IPR036388">
    <property type="entry name" value="WH-like_DNA-bd_sf"/>
</dbReference>
<dbReference type="PROSITE" id="PS50921">
    <property type="entry name" value="ANTAR"/>
    <property type="match status" value="1"/>
</dbReference>
<proteinExistence type="predicted"/>
<dbReference type="Gene3D" id="1.10.10.10">
    <property type="entry name" value="Winged helix-like DNA-binding domain superfamily/Winged helix DNA-binding domain"/>
    <property type="match status" value="1"/>
</dbReference>
<comment type="caution">
    <text evidence="6">The sequence shown here is derived from an EMBL/GenBank/DDBJ whole genome shotgun (WGS) entry which is preliminary data.</text>
</comment>
<sequence>MAELATNFATHTDLIPILEAVTAQAVQLISAVDIAGILLIDGERHQALASTAPLAAELGIAQLDLREGPCLDAISNQPLVHCADFARDSRWSRFAAAALTADIHSMMSFHLYSHPKTHGELGGRGALNLFSRKANSFTLADQAVGAMLATHAATALIAANKQIQFDSALASRDVLGQAKGILMERFKVDAVRAFEMMAKLSQDTNTPVRVIAQRIVETI</sequence>
<dbReference type="InterPro" id="IPR003018">
    <property type="entry name" value="GAF"/>
</dbReference>
<evidence type="ECO:0000256" key="4">
    <source>
        <dbReference type="ARBA" id="ARBA00023163"/>
    </source>
</evidence>
<dbReference type="Gene3D" id="3.30.450.40">
    <property type="match status" value="1"/>
</dbReference>
<dbReference type="InterPro" id="IPR029016">
    <property type="entry name" value="GAF-like_dom_sf"/>
</dbReference>
<dbReference type="Pfam" id="PF13185">
    <property type="entry name" value="GAF_2"/>
    <property type="match status" value="1"/>
</dbReference>
<dbReference type="Pfam" id="PF03861">
    <property type="entry name" value="ANTAR"/>
    <property type="match status" value="1"/>
</dbReference>
<dbReference type="PIRSF" id="PIRSF036625">
    <property type="entry name" value="GAF_ANTAR"/>
    <property type="match status" value="1"/>
</dbReference>
<dbReference type="Proteomes" id="UP000003653">
    <property type="component" value="Unassembled WGS sequence"/>
</dbReference>
<dbReference type="SUPFAM" id="SSF52172">
    <property type="entry name" value="CheY-like"/>
    <property type="match status" value="1"/>
</dbReference>
<dbReference type="SUPFAM" id="SSF55781">
    <property type="entry name" value="GAF domain-like"/>
    <property type="match status" value="1"/>
</dbReference>
<keyword evidence="7" id="KW-1185">Reference proteome</keyword>
<feature type="domain" description="ANTAR" evidence="5">
    <location>
        <begin position="155"/>
        <end position="216"/>
    </location>
</feature>
<evidence type="ECO:0000313" key="6">
    <source>
        <dbReference type="EMBL" id="EFG78284.1"/>
    </source>
</evidence>
<dbReference type="EMBL" id="ADNV01000156">
    <property type="protein sequence ID" value="EFG78284.1"/>
    <property type="molecule type" value="Genomic_DNA"/>
</dbReference>
<evidence type="ECO:0000256" key="3">
    <source>
        <dbReference type="ARBA" id="ARBA00023015"/>
    </source>
</evidence>
<dbReference type="SMART" id="SM01012">
    <property type="entry name" value="ANTAR"/>
    <property type="match status" value="1"/>
</dbReference>
<organism evidence="6 7">
    <name type="scientific">Mycobacterium parascrofulaceum ATCC BAA-614</name>
    <dbReference type="NCBI Taxonomy" id="525368"/>
    <lineage>
        <taxon>Bacteria</taxon>
        <taxon>Bacillati</taxon>
        <taxon>Actinomycetota</taxon>
        <taxon>Actinomycetes</taxon>
        <taxon>Mycobacteriales</taxon>
        <taxon>Mycobacteriaceae</taxon>
        <taxon>Mycobacterium</taxon>
        <taxon>Mycobacterium simiae complex</taxon>
    </lineage>
</organism>